<evidence type="ECO:0000313" key="7">
    <source>
        <dbReference type="EnsemblMetazoa" id="MESCA003246-PA"/>
    </source>
</evidence>
<keyword evidence="2" id="KW-0963">Cytoplasm</keyword>
<organism evidence="7 8">
    <name type="scientific">Megaselia scalaris</name>
    <name type="common">Humpbacked fly</name>
    <name type="synonym">Phora scalaris</name>
    <dbReference type="NCBI Taxonomy" id="36166"/>
    <lineage>
        <taxon>Eukaryota</taxon>
        <taxon>Metazoa</taxon>
        <taxon>Ecdysozoa</taxon>
        <taxon>Arthropoda</taxon>
        <taxon>Hexapoda</taxon>
        <taxon>Insecta</taxon>
        <taxon>Pterygota</taxon>
        <taxon>Neoptera</taxon>
        <taxon>Endopterygota</taxon>
        <taxon>Diptera</taxon>
        <taxon>Brachycera</taxon>
        <taxon>Muscomorpha</taxon>
        <taxon>Platypezoidea</taxon>
        <taxon>Phoridae</taxon>
        <taxon>Megaseliini</taxon>
        <taxon>Megaselia</taxon>
    </lineage>
</organism>
<keyword evidence="8" id="KW-1185">Reference proteome</keyword>
<dbReference type="OMA" id="KWAITET"/>
<evidence type="ECO:0000256" key="3">
    <source>
        <dbReference type="ARBA" id="ARBA00022801"/>
    </source>
</evidence>
<dbReference type="STRING" id="36166.T1GIG8"/>
<reference evidence="7" key="2">
    <citation type="submission" date="2015-06" db="UniProtKB">
        <authorList>
            <consortium name="EnsemblMetazoa"/>
        </authorList>
    </citation>
    <scope>IDENTIFICATION</scope>
</reference>
<evidence type="ECO:0000256" key="2">
    <source>
        <dbReference type="ARBA" id="ARBA00022490"/>
    </source>
</evidence>
<keyword evidence="4" id="KW-0904">Protein phosphatase</keyword>
<dbReference type="PANTHER" id="PTHR16469:SF27">
    <property type="entry name" value="UBIQUITIN-ASSOCIATED AND SH3 DOMAIN-CONTAINING BA-RELATED"/>
    <property type="match status" value="1"/>
</dbReference>
<dbReference type="FunFam" id="3.40.50.1240:FF:000032">
    <property type="entry name" value="Blast:Protein UBASH3A homolog"/>
    <property type="match status" value="1"/>
</dbReference>
<dbReference type="EnsemblMetazoa" id="MESCA003246-RA">
    <property type="protein sequence ID" value="MESCA003246-PA"/>
    <property type="gene ID" value="MESCA003246"/>
</dbReference>
<dbReference type="GO" id="GO:0003993">
    <property type="term" value="F:acid phosphatase activity"/>
    <property type="evidence" value="ECO:0007669"/>
    <property type="project" value="UniProtKB-ARBA"/>
</dbReference>
<protein>
    <recommendedName>
        <fullName evidence="5">Protein UBASH3A homolog</fullName>
    </recommendedName>
</protein>
<evidence type="ECO:0000256" key="4">
    <source>
        <dbReference type="ARBA" id="ARBA00022912"/>
    </source>
</evidence>
<dbReference type="Proteomes" id="UP000015102">
    <property type="component" value="Unassembled WGS sequence"/>
</dbReference>
<dbReference type="HOGENOM" id="CLU_061640_0_0_1"/>
<evidence type="ECO:0000256" key="6">
    <source>
        <dbReference type="PIRSR" id="PIRSR613078-2"/>
    </source>
</evidence>
<dbReference type="SUPFAM" id="SSF53254">
    <property type="entry name" value="Phosphoglycerate mutase-like"/>
    <property type="match status" value="1"/>
</dbReference>
<proteinExistence type="predicted"/>
<name>T1GIG8_MEGSC</name>
<dbReference type="AlphaFoldDB" id="T1GIG8"/>
<dbReference type="Gene3D" id="3.40.50.1240">
    <property type="entry name" value="Phosphoglycerate mutase-like"/>
    <property type="match status" value="1"/>
</dbReference>
<dbReference type="PANTHER" id="PTHR16469">
    <property type="entry name" value="UBIQUITIN-ASSOCIATED AND SH3 DOMAIN-CONTAINING BA-RELATED"/>
    <property type="match status" value="1"/>
</dbReference>
<dbReference type="CDD" id="cd07067">
    <property type="entry name" value="HP_PGM_like"/>
    <property type="match status" value="1"/>
</dbReference>
<dbReference type="EMBL" id="CAQQ02392379">
    <property type="status" value="NOT_ANNOTATED_CDS"/>
    <property type="molecule type" value="Genomic_DNA"/>
</dbReference>
<keyword evidence="3" id="KW-0378">Hydrolase</keyword>
<accession>T1GIG8</accession>
<dbReference type="InterPro" id="IPR029033">
    <property type="entry name" value="His_PPase_superfam"/>
</dbReference>
<reference evidence="8" key="1">
    <citation type="submission" date="2013-02" db="EMBL/GenBank/DDBJ databases">
        <authorList>
            <person name="Hughes D."/>
        </authorList>
    </citation>
    <scope>NUCLEOTIDE SEQUENCE</scope>
    <source>
        <strain>Durham</strain>
        <strain evidence="8">NC isolate 2 -- Noor lab</strain>
    </source>
</reference>
<dbReference type="GO" id="GO:0004721">
    <property type="term" value="F:phosphoprotein phosphatase activity"/>
    <property type="evidence" value="ECO:0007669"/>
    <property type="project" value="UniProtKB-KW"/>
</dbReference>
<dbReference type="GO" id="GO:0005829">
    <property type="term" value="C:cytosol"/>
    <property type="evidence" value="ECO:0007669"/>
    <property type="project" value="UniProtKB-SubCell"/>
</dbReference>
<feature type="binding site" evidence="6">
    <location>
        <position position="84"/>
    </location>
    <ligand>
        <name>substrate</name>
    </ligand>
</feature>
<evidence type="ECO:0000256" key="5">
    <source>
        <dbReference type="ARBA" id="ARBA00083868"/>
    </source>
</evidence>
<dbReference type="InterPro" id="IPR013078">
    <property type="entry name" value="His_Pase_superF_clade-1"/>
</dbReference>
<dbReference type="InterPro" id="IPR051710">
    <property type="entry name" value="Phosphatase_SH3-domain"/>
</dbReference>
<sequence length="266" mass="30668">MRHGERIDFTFGTWIPYCFDEFNMYHRKDLNMPKSLPNRQNCPDGWQSDSPLTNIGIHQAFLTGEALRDANVKVHHVFCSPSYRCVQTCSSVLKGMNLLDKMEINIEPGFFEWLAWYPEKLPNWLTTSELKDAQFNINGNYKPVFQESSLEDSLKETAEEFYTRNFNVLNEILKNTTGNVLIVAHAATLDTCTRQLIGEPPRSAYELGKIIHKIPYCSIVNIEQTEALKCEINSSNKSNWTLIEPICPSVTHNKNIRFDWNVLLTK</sequence>
<comment type="subcellular location">
    <subcellularLocation>
        <location evidence="1">Cytoplasm</location>
        <location evidence="1">Cytosol</location>
    </subcellularLocation>
</comment>
<evidence type="ECO:0000313" key="8">
    <source>
        <dbReference type="Proteomes" id="UP000015102"/>
    </source>
</evidence>
<dbReference type="Pfam" id="PF00300">
    <property type="entry name" value="His_Phos_1"/>
    <property type="match status" value="1"/>
</dbReference>
<evidence type="ECO:0000256" key="1">
    <source>
        <dbReference type="ARBA" id="ARBA00004514"/>
    </source>
</evidence>